<dbReference type="Proteomes" id="UP000823775">
    <property type="component" value="Unassembled WGS sequence"/>
</dbReference>
<dbReference type="EMBL" id="JACEIK010000469">
    <property type="protein sequence ID" value="MCD7457677.1"/>
    <property type="molecule type" value="Genomic_DNA"/>
</dbReference>
<gene>
    <name evidence="2" type="ORF">HAX54_035750</name>
</gene>
<comment type="caution">
    <text evidence="2">The sequence shown here is derived from an EMBL/GenBank/DDBJ whole genome shotgun (WGS) entry which is preliminary data.</text>
</comment>
<sequence>MQNKMSERRGREARNGPITANHRVAAGRFEYGKGNTNFRKEKRKICPWIREVGWLDRKNQFTNFKGMDHGISRELIFVPSKQTHVSTNSKKTSINSSTTQLAAPGEHMHPHDSKKLIETGGVPAILDALEINTTHAEKSQLVPVDPVSSSFDLGKALGIIKNFKSICSMRRWADFELVERSQLFEVGSLSDQIVDVMPLASLEDGRLFTIWVVEKFLRFGEFLGVSFEGKDSRVLVLLKDIKQETKEGRLQEFVNSKEGKVKSLGKEKEGEGKRMVY</sequence>
<feature type="region of interest" description="Disordered" evidence="1">
    <location>
        <begin position="86"/>
        <end position="110"/>
    </location>
</feature>
<organism evidence="2 3">
    <name type="scientific">Datura stramonium</name>
    <name type="common">Jimsonweed</name>
    <name type="synonym">Common thornapple</name>
    <dbReference type="NCBI Taxonomy" id="4076"/>
    <lineage>
        <taxon>Eukaryota</taxon>
        <taxon>Viridiplantae</taxon>
        <taxon>Streptophyta</taxon>
        <taxon>Embryophyta</taxon>
        <taxon>Tracheophyta</taxon>
        <taxon>Spermatophyta</taxon>
        <taxon>Magnoliopsida</taxon>
        <taxon>eudicotyledons</taxon>
        <taxon>Gunneridae</taxon>
        <taxon>Pentapetalae</taxon>
        <taxon>asterids</taxon>
        <taxon>lamiids</taxon>
        <taxon>Solanales</taxon>
        <taxon>Solanaceae</taxon>
        <taxon>Solanoideae</taxon>
        <taxon>Datureae</taxon>
        <taxon>Datura</taxon>
    </lineage>
</organism>
<proteinExistence type="predicted"/>
<name>A0ABS8SFK7_DATST</name>
<keyword evidence="3" id="KW-1185">Reference proteome</keyword>
<protein>
    <submittedName>
        <fullName evidence="2">Uncharacterized protein</fullName>
    </submittedName>
</protein>
<evidence type="ECO:0000313" key="3">
    <source>
        <dbReference type="Proteomes" id="UP000823775"/>
    </source>
</evidence>
<feature type="compositionally biased region" description="Low complexity" evidence="1">
    <location>
        <begin position="86"/>
        <end position="99"/>
    </location>
</feature>
<evidence type="ECO:0000313" key="2">
    <source>
        <dbReference type="EMBL" id="MCD7457677.1"/>
    </source>
</evidence>
<evidence type="ECO:0000256" key="1">
    <source>
        <dbReference type="SAM" id="MobiDB-lite"/>
    </source>
</evidence>
<reference evidence="2 3" key="1">
    <citation type="journal article" date="2021" name="BMC Genomics">
        <title>Datura genome reveals duplications of psychoactive alkaloid biosynthetic genes and high mutation rate following tissue culture.</title>
        <authorList>
            <person name="Rajewski A."/>
            <person name="Carter-House D."/>
            <person name="Stajich J."/>
            <person name="Litt A."/>
        </authorList>
    </citation>
    <scope>NUCLEOTIDE SEQUENCE [LARGE SCALE GENOMIC DNA]</scope>
    <source>
        <strain evidence="2">AR-01</strain>
    </source>
</reference>
<accession>A0ABS8SFK7</accession>